<keyword evidence="4" id="KW-1185">Reference proteome</keyword>
<sequence length="293" mass="33269">MSLSGILSSTSQRRNFLFVSGAVLLIAIIAILAISYLAPNTPLWNALNNLTISIVASGVFALVSGLYIYYFFIDPNDITAKSILLPEDIAETLEFIAKNAADYKIFVRTGRHFRAEILPILVKRAREARNPIRVEVILIDFRDKTVCQKYANYRKVASFDRKLWDESYVRQEVLATILELIRVSRENPGLVDIQLFLSKRLSTFRIEGSSNEILITREDPKDTAARYFRDHRDFSAFVTEFGWIRDEAYRVENDVNRVLPATLEAMFGESAGITNQEKQSAGEATKSPSPYVR</sequence>
<gene>
    <name evidence="3" type="ORF">NM686_006280</name>
</gene>
<feature type="region of interest" description="Disordered" evidence="1">
    <location>
        <begin position="274"/>
        <end position="293"/>
    </location>
</feature>
<proteinExistence type="predicted"/>
<keyword evidence="2" id="KW-1133">Transmembrane helix</keyword>
<feature type="transmembrane region" description="Helical" evidence="2">
    <location>
        <begin position="16"/>
        <end position="38"/>
    </location>
</feature>
<evidence type="ECO:0000313" key="4">
    <source>
        <dbReference type="Proteomes" id="UP001162780"/>
    </source>
</evidence>
<organism evidence="3 4">
    <name type="scientific">Methylomonas rapida</name>
    <dbReference type="NCBI Taxonomy" id="2963939"/>
    <lineage>
        <taxon>Bacteria</taxon>
        <taxon>Pseudomonadati</taxon>
        <taxon>Pseudomonadota</taxon>
        <taxon>Gammaproteobacteria</taxon>
        <taxon>Methylococcales</taxon>
        <taxon>Methylococcaceae</taxon>
        <taxon>Methylomonas</taxon>
    </lineage>
</organism>
<protein>
    <submittedName>
        <fullName evidence="3">Uncharacterized protein</fullName>
    </submittedName>
</protein>
<keyword evidence="2" id="KW-0812">Transmembrane</keyword>
<evidence type="ECO:0000256" key="1">
    <source>
        <dbReference type="SAM" id="MobiDB-lite"/>
    </source>
</evidence>
<evidence type="ECO:0000313" key="3">
    <source>
        <dbReference type="EMBL" id="WAR46121.1"/>
    </source>
</evidence>
<name>A0ABY7GNQ4_9GAMM</name>
<evidence type="ECO:0000256" key="2">
    <source>
        <dbReference type="SAM" id="Phobius"/>
    </source>
</evidence>
<accession>A0ABY7GNQ4</accession>
<feature type="transmembrane region" description="Helical" evidence="2">
    <location>
        <begin position="50"/>
        <end position="72"/>
    </location>
</feature>
<dbReference type="Proteomes" id="UP001162780">
    <property type="component" value="Chromosome"/>
</dbReference>
<keyword evidence="2" id="KW-0472">Membrane</keyword>
<dbReference type="EMBL" id="CP113517">
    <property type="protein sequence ID" value="WAR46121.1"/>
    <property type="molecule type" value="Genomic_DNA"/>
</dbReference>
<dbReference type="RefSeq" id="WP_255187026.1">
    <property type="nucleotide sequence ID" value="NZ_CP113517.1"/>
</dbReference>
<reference evidence="3" key="1">
    <citation type="submission" date="2022-11" db="EMBL/GenBank/DDBJ databases">
        <title>Methylomonas rapida sp. nov., Carotenoid-Producing Obligate Methanotrophs with High Growth Characteristics and Biotechnological Potential.</title>
        <authorList>
            <person name="Tikhonova E.N."/>
            <person name="Suleimanov R.Z."/>
            <person name="Miroshnikov K."/>
            <person name="Oshkin I.Y."/>
            <person name="Belova S.E."/>
            <person name="Danilova O.V."/>
            <person name="Ashikhmin A."/>
            <person name="Konopkin A."/>
            <person name="But S.Y."/>
            <person name="Khmelenina V.N."/>
            <person name="Kuznetsov N."/>
            <person name="Pimenov N.V."/>
            <person name="Dedysh S.N."/>
        </authorList>
    </citation>
    <scope>NUCLEOTIDE SEQUENCE</scope>
    <source>
        <strain evidence="3">MP1</strain>
    </source>
</reference>